<reference evidence="2" key="1">
    <citation type="journal article" date="2019" name="Int. J. Syst. Evol. Microbiol.">
        <title>The Global Catalogue of Microorganisms (GCM) 10K type strain sequencing project: providing services to taxonomists for standard genome sequencing and annotation.</title>
        <authorList>
            <consortium name="The Broad Institute Genomics Platform"/>
            <consortium name="The Broad Institute Genome Sequencing Center for Infectious Disease"/>
            <person name="Wu L."/>
            <person name="Ma J."/>
        </authorList>
    </citation>
    <scope>NUCLEOTIDE SEQUENCE [LARGE SCALE GENOMIC DNA]</scope>
    <source>
        <strain evidence="2">KCTC 42644</strain>
    </source>
</reference>
<name>A0ABV7XC28_9SPHN</name>
<comment type="caution">
    <text evidence="1">The sequence shown here is derived from an EMBL/GenBank/DDBJ whole genome shotgun (WGS) entry which is preliminary data.</text>
</comment>
<evidence type="ECO:0000313" key="2">
    <source>
        <dbReference type="Proteomes" id="UP001595615"/>
    </source>
</evidence>
<keyword evidence="2" id="KW-1185">Reference proteome</keyword>
<dbReference type="EMBL" id="JBHRXV010000006">
    <property type="protein sequence ID" value="MFC3712583.1"/>
    <property type="molecule type" value="Genomic_DNA"/>
</dbReference>
<organism evidence="1 2">
    <name type="scientific">Sphingoaurantiacus capsulatus</name>
    <dbReference type="NCBI Taxonomy" id="1771310"/>
    <lineage>
        <taxon>Bacteria</taxon>
        <taxon>Pseudomonadati</taxon>
        <taxon>Pseudomonadota</taxon>
        <taxon>Alphaproteobacteria</taxon>
        <taxon>Sphingomonadales</taxon>
        <taxon>Sphingosinicellaceae</taxon>
        <taxon>Sphingoaurantiacus</taxon>
    </lineage>
</organism>
<sequence>MIRTRTINERALTKGEEALVASVFGDTLDPRGVTFRQGKWWWFQPPRIVMAPDGHIWFHPKNPAWRDDFADAPLGLRAFVIHELVHVWQRQRGINLLLRRYPFSRYRYLPLIPGKPFEAYGVEQQAEIVRHAYLLREGGRVPGAPRLATYAALIPFGRWEAPALIA</sequence>
<protein>
    <submittedName>
        <fullName evidence="1">Vgr related protein</fullName>
    </submittedName>
</protein>
<evidence type="ECO:0000313" key="1">
    <source>
        <dbReference type="EMBL" id="MFC3712583.1"/>
    </source>
</evidence>
<dbReference type="Proteomes" id="UP001595615">
    <property type="component" value="Unassembled WGS sequence"/>
</dbReference>
<proteinExistence type="predicted"/>
<gene>
    <name evidence="1" type="ORF">ACFOMD_08380</name>
</gene>
<accession>A0ABV7XC28</accession>
<dbReference type="RefSeq" id="WP_380859764.1">
    <property type="nucleotide sequence ID" value="NZ_JBHRXV010000006.1"/>
</dbReference>